<dbReference type="GO" id="GO:0004523">
    <property type="term" value="F:RNA-DNA hybrid ribonuclease activity"/>
    <property type="evidence" value="ECO:0007669"/>
    <property type="project" value="InterPro"/>
</dbReference>
<dbReference type="SUPFAM" id="SSF53098">
    <property type="entry name" value="Ribonuclease H-like"/>
    <property type="match status" value="1"/>
</dbReference>
<dbReference type="PANTHER" id="PTHR47074:SF75">
    <property type="entry name" value="RNASE H TYPE-1 DOMAIN-CONTAINING PROTEIN"/>
    <property type="match status" value="1"/>
</dbReference>
<dbReference type="AlphaFoldDB" id="A0A6A3AMY5"/>
<protein>
    <recommendedName>
        <fullName evidence="1">RNase H type-1 domain-containing protein</fullName>
    </recommendedName>
</protein>
<name>A0A6A3AMY5_HIBSY</name>
<proteinExistence type="predicted"/>
<dbReference type="InterPro" id="IPR002156">
    <property type="entry name" value="RNaseH_domain"/>
</dbReference>
<evidence type="ECO:0000259" key="1">
    <source>
        <dbReference type="Pfam" id="PF13456"/>
    </source>
</evidence>
<keyword evidence="3" id="KW-1185">Reference proteome</keyword>
<evidence type="ECO:0000313" key="3">
    <source>
        <dbReference type="Proteomes" id="UP000436088"/>
    </source>
</evidence>
<accession>A0A6A3AMY5</accession>
<dbReference type="InterPro" id="IPR012337">
    <property type="entry name" value="RNaseH-like_sf"/>
</dbReference>
<evidence type="ECO:0000313" key="2">
    <source>
        <dbReference type="EMBL" id="KAE8705213.1"/>
    </source>
</evidence>
<dbReference type="Pfam" id="PF13456">
    <property type="entry name" value="RVT_3"/>
    <property type="match status" value="1"/>
</dbReference>
<reference evidence="2" key="1">
    <citation type="submission" date="2019-09" db="EMBL/GenBank/DDBJ databases">
        <title>Draft genome information of white flower Hibiscus syriacus.</title>
        <authorList>
            <person name="Kim Y.-M."/>
        </authorList>
    </citation>
    <scope>NUCLEOTIDE SEQUENCE [LARGE SCALE GENOMIC DNA]</scope>
    <source>
        <strain evidence="2">YM2019G1</strain>
    </source>
</reference>
<gene>
    <name evidence="2" type="ORF">F3Y22_tig00110429pilonHSYRG00225</name>
</gene>
<dbReference type="GO" id="GO:0003676">
    <property type="term" value="F:nucleic acid binding"/>
    <property type="evidence" value="ECO:0007669"/>
    <property type="project" value="InterPro"/>
</dbReference>
<feature type="domain" description="RNase H type-1" evidence="1">
    <location>
        <begin position="149"/>
        <end position="216"/>
    </location>
</feature>
<dbReference type="PANTHER" id="PTHR47074">
    <property type="entry name" value="BNAC02G40300D PROTEIN"/>
    <property type="match status" value="1"/>
</dbReference>
<sequence>MKVLRDCREAIWDLLIPPQMASSFFSSDLQQWLSTNLNSNSTVTQWDLPWTSLFASMVWQLWKNRNDMVFSNTSQVCYVILSRSLTWACFYSESRLCSTNDHHHAPQPISWQALDSGWICMIVDGFVNSTTKQGTIGGVALGNLHWLTCLENGFEFLSIQTDSLEATKLLNQTDTAFSSLSLVRAIDKFQRQAWVAFINWIPRKGNMLVDALAKSADLSNRNTVIFESLSDKF</sequence>
<dbReference type="Proteomes" id="UP000436088">
    <property type="component" value="Unassembled WGS sequence"/>
</dbReference>
<dbReference type="InterPro" id="IPR052929">
    <property type="entry name" value="RNase_H-like_EbsB-rel"/>
</dbReference>
<comment type="caution">
    <text evidence="2">The sequence shown here is derived from an EMBL/GenBank/DDBJ whole genome shotgun (WGS) entry which is preliminary data.</text>
</comment>
<dbReference type="EMBL" id="VEPZ02000982">
    <property type="protein sequence ID" value="KAE8705213.1"/>
    <property type="molecule type" value="Genomic_DNA"/>
</dbReference>
<organism evidence="2 3">
    <name type="scientific">Hibiscus syriacus</name>
    <name type="common">Rose of Sharon</name>
    <dbReference type="NCBI Taxonomy" id="106335"/>
    <lineage>
        <taxon>Eukaryota</taxon>
        <taxon>Viridiplantae</taxon>
        <taxon>Streptophyta</taxon>
        <taxon>Embryophyta</taxon>
        <taxon>Tracheophyta</taxon>
        <taxon>Spermatophyta</taxon>
        <taxon>Magnoliopsida</taxon>
        <taxon>eudicotyledons</taxon>
        <taxon>Gunneridae</taxon>
        <taxon>Pentapetalae</taxon>
        <taxon>rosids</taxon>
        <taxon>malvids</taxon>
        <taxon>Malvales</taxon>
        <taxon>Malvaceae</taxon>
        <taxon>Malvoideae</taxon>
        <taxon>Hibiscus</taxon>
    </lineage>
</organism>